<feature type="chain" id="PRO_5026929668" evidence="2">
    <location>
        <begin position="28"/>
        <end position="164"/>
    </location>
</feature>
<dbReference type="AlphaFoldDB" id="A0A6J8CYC9"/>
<protein>
    <submittedName>
        <fullName evidence="3">TAF1</fullName>
        <ecNumber evidence="3">2.3.1.48</ecNumber>
        <ecNumber evidence="3">2.7.11.1</ecNumber>
    </submittedName>
</protein>
<sequence>MRNQRDILVPLNFLVVLGLWSKEITDSEDGDRSDSLDGGDNYSNKASTAVDYSDINETVEEDEEQRSFCILNVLFIGNDTGEYEDKDSRLMPPPSWLPKTPKAEDEAGVITPDKSSANKYHTPLASLRPPELSNVDVTELFPEFRPGQVLRFSRLFKPVHTTSL</sequence>
<dbReference type="GO" id="GO:0004674">
    <property type="term" value="F:protein serine/threonine kinase activity"/>
    <property type="evidence" value="ECO:0007669"/>
    <property type="project" value="UniProtKB-EC"/>
</dbReference>
<dbReference type="EC" id="2.7.11.1" evidence="3"/>
<dbReference type="InterPro" id="IPR040240">
    <property type="entry name" value="TAF1"/>
</dbReference>
<dbReference type="GO" id="GO:0051123">
    <property type="term" value="P:RNA polymerase II preinitiation complex assembly"/>
    <property type="evidence" value="ECO:0007669"/>
    <property type="project" value="TreeGrafter"/>
</dbReference>
<dbReference type="GO" id="GO:0005669">
    <property type="term" value="C:transcription factor TFIID complex"/>
    <property type="evidence" value="ECO:0007669"/>
    <property type="project" value="InterPro"/>
</dbReference>
<reference evidence="3 4" key="1">
    <citation type="submission" date="2020-06" db="EMBL/GenBank/DDBJ databases">
        <authorList>
            <person name="Li R."/>
            <person name="Bekaert M."/>
        </authorList>
    </citation>
    <scope>NUCLEOTIDE SEQUENCE [LARGE SCALE GENOMIC DNA]</scope>
    <source>
        <strain evidence="4">wild</strain>
    </source>
</reference>
<feature type="region of interest" description="Disordered" evidence="1">
    <location>
        <begin position="26"/>
        <end position="46"/>
    </location>
</feature>
<evidence type="ECO:0000313" key="4">
    <source>
        <dbReference type="Proteomes" id="UP000507470"/>
    </source>
</evidence>
<dbReference type="EC" id="2.3.1.48" evidence="3"/>
<keyword evidence="3" id="KW-0808">Transferase</keyword>
<feature type="signal peptide" evidence="2">
    <location>
        <begin position="1"/>
        <end position="27"/>
    </location>
</feature>
<dbReference type="EMBL" id="CACVKT020006138">
    <property type="protein sequence ID" value="CAC5399952.1"/>
    <property type="molecule type" value="Genomic_DNA"/>
</dbReference>
<dbReference type="GO" id="GO:0016251">
    <property type="term" value="F:RNA polymerase II general transcription initiation factor activity"/>
    <property type="evidence" value="ECO:0007669"/>
    <property type="project" value="InterPro"/>
</dbReference>
<name>A0A6J8CYC9_MYTCO</name>
<feature type="region of interest" description="Disordered" evidence="1">
    <location>
        <begin position="82"/>
        <end position="105"/>
    </location>
</feature>
<evidence type="ECO:0000256" key="1">
    <source>
        <dbReference type="SAM" id="MobiDB-lite"/>
    </source>
</evidence>
<gene>
    <name evidence="3" type="ORF">MCOR_34174</name>
</gene>
<dbReference type="PANTHER" id="PTHR13900:SF0">
    <property type="entry name" value="TRANSCRIPTION INITIATION FACTOR TFIID SUBUNIT 1"/>
    <property type="match status" value="1"/>
</dbReference>
<dbReference type="GO" id="GO:0017025">
    <property type="term" value="F:TBP-class protein binding"/>
    <property type="evidence" value="ECO:0007669"/>
    <property type="project" value="InterPro"/>
</dbReference>
<evidence type="ECO:0000256" key="2">
    <source>
        <dbReference type="SAM" id="SignalP"/>
    </source>
</evidence>
<dbReference type="GO" id="GO:0004402">
    <property type="term" value="F:histone acetyltransferase activity"/>
    <property type="evidence" value="ECO:0007669"/>
    <property type="project" value="InterPro"/>
</dbReference>
<evidence type="ECO:0000313" key="3">
    <source>
        <dbReference type="EMBL" id="CAC5399952.1"/>
    </source>
</evidence>
<dbReference type="PANTHER" id="PTHR13900">
    <property type="entry name" value="TRANSCRIPTION INITIATION FACTOR TFIID"/>
    <property type="match status" value="1"/>
</dbReference>
<keyword evidence="2" id="KW-0732">Signal</keyword>
<accession>A0A6J8CYC9</accession>
<keyword evidence="3" id="KW-0012">Acyltransferase</keyword>
<dbReference type="Proteomes" id="UP000507470">
    <property type="component" value="Unassembled WGS sequence"/>
</dbReference>
<proteinExistence type="predicted"/>
<organism evidence="3 4">
    <name type="scientific">Mytilus coruscus</name>
    <name type="common">Sea mussel</name>
    <dbReference type="NCBI Taxonomy" id="42192"/>
    <lineage>
        <taxon>Eukaryota</taxon>
        <taxon>Metazoa</taxon>
        <taxon>Spiralia</taxon>
        <taxon>Lophotrochozoa</taxon>
        <taxon>Mollusca</taxon>
        <taxon>Bivalvia</taxon>
        <taxon>Autobranchia</taxon>
        <taxon>Pteriomorphia</taxon>
        <taxon>Mytilida</taxon>
        <taxon>Mytiloidea</taxon>
        <taxon>Mytilidae</taxon>
        <taxon>Mytilinae</taxon>
        <taxon>Mytilus</taxon>
    </lineage>
</organism>
<dbReference type="OrthoDB" id="5752at2759"/>
<keyword evidence="4" id="KW-1185">Reference proteome</keyword>